<accession>A0A1I7B6C3</accession>
<organism evidence="2 3">
    <name type="scientific">Paraburkholderia aspalathi</name>
    <dbReference type="NCBI Taxonomy" id="1324617"/>
    <lineage>
        <taxon>Bacteria</taxon>
        <taxon>Pseudomonadati</taxon>
        <taxon>Pseudomonadota</taxon>
        <taxon>Betaproteobacteria</taxon>
        <taxon>Burkholderiales</taxon>
        <taxon>Burkholderiaceae</taxon>
        <taxon>Paraburkholderia</taxon>
    </lineage>
</organism>
<protein>
    <submittedName>
        <fullName evidence="2">Uncharacterized protein</fullName>
    </submittedName>
</protein>
<evidence type="ECO:0000313" key="3">
    <source>
        <dbReference type="Proteomes" id="UP000198844"/>
    </source>
</evidence>
<dbReference type="AlphaFoldDB" id="A0A1I7B6C3"/>
<evidence type="ECO:0000256" key="1">
    <source>
        <dbReference type="SAM" id="MobiDB-lite"/>
    </source>
</evidence>
<evidence type="ECO:0000313" key="2">
    <source>
        <dbReference type="EMBL" id="SFT82668.1"/>
    </source>
</evidence>
<gene>
    <name evidence="2" type="ORF">SAMN05192563_1004212</name>
</gene>
<name>A0A1I7B6C3_9BURK</name>
<proteinExistence type="predicted"/>
<dbReference type="Proteomes" id="UP000198844">
    <property type="component" value="Unassembled WGS sequence"/>
</dbReference>
<feature type="region of interest" description="Disordered" evidence="1">
    <location>
        <begin position="1"/>
        <end position="22"/>
    </location>
</feature>
<reference evidence="2 3" key="1">
    <citation type="submission" date="2016-10" db="EMBL/GenBank/DDBJ databases">
        <authorList>
            <person name="de Groot N.N."/>
        </authorList>
    </citation>
    <scope>NUCLEOTIDE SEQUENCE [LARGE SCALE GENOMIC DNA]</scope>
    <source>
        <strain evidence="2 3">LMG 27731</strain>
    </source>
</reference>
<dbReference type="EMBL" id="FPBH01000004">
    <property type="protein sequence ID" value="SFT82668.1"/>
    <property type="molecule type" value="Genomic_DNA"/>
</dbReference>
<sequence>MGTGSLGGGSGSAGGGGSGSGAGARGSLLRAIEGLREISRRLTSDSDQPRLTQVIHELLRERGRTAFIRDMLADGFAASLLADLLEIGAKLDKGASWEDIARAFGVDPGAGCMQAVCDARIDMVLQARDYTVDDRYVELASAAFRDFLVSAIGGDRVVATRGNAAAIDAAIKPDKFHNTIDRYLGALIFQAIGADSYRDLGAAASAVRQAADTVAIGIYDRFDMKFLATGKAERKDVLYVLADNYFKLVTPT</sequence>